<dbReference type="EMBL" id="JANHOG010001847">
    <property type="protein sequence ID" value="KAJ3530822.1"/>
    <property type="molecule type" value="Genomic_DNA"/>
</dbReference>
<protein>
    <submittedName>
        <fullName evidence="1">Uncharacterized protein</fullName>
    </submittedName>
</protein>
<gene>
    <name evidence="1" type="ORF">NM688_g7656</name>
</gene>
<accession>A0ACC1S2N6</accession>
<dbReference type="Proteomes" id="UP001148662">
    <property type="component" value="Unassembled WGS sequence"/>
</dbReference>
<sequence length="95" mass="10575">MRQAVCSVYASDSPSSRALQQSSWPHQLTATPSTLTTQNFHILRTQPHNNMQAYTQTALQGGVEGVLFNDVCFLEKNSAYFFAYHDIRTSCSPSS</sequence>
<evidence type="ECO:0000313" key="2">
    <source>
        <dbReference type="Proteomes" id="UP001148662"/>
    </source>
</evidence>
<name>A0ACC1S2N6_9APHY</name>
<reference evidence="1" key="1">
    <citation type="submission" date="2022-07" db="EMBL/GenBank/DDBJ databases">
        <title>Genome Sequence of Phlebia brevispora.</title>
        <authorList>
            <person name="Buettner E."/>
        </authorList>
    </citation>
    <scope>NUCLEOTIDE SEQUENCE</scope>
    <source>
        <strain evidence="1">MPL23</strain>
    </source>
</reference>
<evidence type="ECO:0000313" key="1">
    <source>
        <dbReference type="EMBL" id="KAJ3530822.1"/>
    </source>
</evidence>
<proteinExistence type="predicted"/>
<keyword evidence="2" id="KW-1185">Reference proteome</keyword>
<organism evidence="1 2">
    <name type="scientific">Phlebia brevispora</name>
    <dbReference type="NCBI Taxonomy" id="194682"/>
    <lineage>
        <taxon>Eukaryota</taxon>
        <taxon>Fungi</taxon>
        <taxon>Dikarya</taxon>
        <taxon>Basidiomycota</taxon>
        <taxon>Agaricomycotina</taxon>
        <taxon>Agaricomycetes</taxon>
        <taxon>Polyporales</taxon>
        <taxon>Meruliaceae</taxon>
        <taxon>Phlebia</taxon>
    </lineage>
</organism>
<comment type="caution">
    <text evidence="1">The sequence shown here is derived from an EMBL/GenBank/DDBJ whole genome shotgun (WGS) entry which is preliminary data.</text>
</comment>